<feature type="domain" description="CHAT" evidence="2">
    <location>
        <begin position="645"/>
        <end position="956"/>
    </location>
</feature>
<dbReference type="Proteomes" id="UP000595636">
    <property type="component" value="Chromosome"/>
</dbReference>
<evidence type="ECO:0000259" key="2">
    <source>
        <dbReference type="Pfam" id="PF12770"/>
    </source>
</evidence>
<dbReference type="EMBL" id="CP066831">
    <property type="protein sequence ID" value="QQM41516.1"/>
    <property type="molecule type" value="Genomic_DNA"/>
</dbReference>
<dbReference type="KEGG" id="slf:JEQ17_19985"/>
<evidence type="ECO:0000256" key="1">
    <source>
        <dbReference type="SAM" id="MobiDB-lite"/>
    </source>
</evidence>
<dbReference type="AlphaFoldDB" id="A0A7T7I5X7"/>
<protein>
    <submittedName>
        <fullName evidence="3">CHAT domain-containing protein</fullName>
    </submittedName>
</protein>
<dbReference type="Pfam" id="PF12770">
    <property type="entry name" value="CHAT"/>
    <property type="match status" value="1"/>
</dbReference>
<proteinExistence type="predicted"/>
<organism evidence="3 4">
    <name type="scientific">Streptomyces liliifuscus</name>
    <dbReference type="NCBI Taxonomy" id="2797636"/>
    <lineage>
        <taxon>Bacteria</taxon>
        <taxon>Bacillati</taxon>
        <taxon>Actinomycetota</taxon>
        <taxon>Actinomycetes</taxon>
        <taxon>Kitasatosporales</taxon>
        <taxon>Streptomycetaceae</taxon>
        <taxon>Streptomyces</taxon>
    </lineage>
</organism>
<keyword evidence="4" id="KW-1185">Reference proteome</keyword>
<gene>
    <name evidence="3" type="ORF">JEQ17_19985</name>
</gene>
<dbReference type="RefSeq" id="WP_200396510.1">
    <property type="nucleotide sequence ID" value="NZ_CP066831.1"/>
</dbReference>
<sequence length="957" mass="102846">MSDTASVDALATVIARTTRAIESVGADDRAPWLFARCWMRASRYEEIGRDPADIDSALADFGTLPADLPGRAKLASVLATALLRSGGLMGSVRMPRAMTLADIADTDPSPLPDWPTTSAALRAADLLVAWQENRPGFSPRAALQELERYARIVGDTQPHATLVDTARMGLQHLVTQDDANVAGAQRLAKDVRAFADGLGPQSPLLDRGTVMALLQEANAKAMRGDPEGAMEKLEELREASLRLPVGDPLRAAVDEAWNQLVPFLEMLQTGSTAGGGNPRRGQYVNPASGDHLRMFEEMADQQGIPDNERALRLSQLGTAELATDTPESVDSAVQHLTQALSVATEHDPRRTYYLMFAGVAHLRRVEMSGGRRDLRTGTELLEQAWRRAESSTHALWTMTAMPLAHAYRLAGRNELGRSTALSGLRGHAWSVLLQSTPDEMQATARDAAGDALDTARLCLMDHDPEGAATALDAGRGLILYATTETRGIEARLTAGGNPALAREWAQAQRSHTPDDVPGELRRRVIGALAGVELTADGSPTASPAAGTTRLLDPPEPHETRAALRALGADALVYLVPGDELNGAAVVIPADAPPSRLLLPKLNDTGMAAFEAFVSDAAQGMTDRDARTRDSALVTAQGKAPQALEEICEWAWEAAIGPLVERHLNLPADRPARLVLIPVRELARVPWHAARTRSADGTWRYAMERVVFSYTPSARLLCESAWRDPVPLTEQGLVIGDPDPAGKAADLPAARLEALAIKDCFYPDARYVGRLPDGEPSPEGAGTRDEVLRWLADPDGGTMMHLACHGIVQQSTSARDSSYLLLDRGEHLAAELLVRTLGADPDRGIALAVLAACSSGRSGRGYDEAFSLSTTLLAGRVRSVVSATWSVPDEATSVLMFMFHHFLKEEGLAPADALRTAQLCMVGRRKPPEAMPGRMRAQLRGHDRSAVASWAAFVHTGR</sequence>
<evidence type="ECO:0000313" key="4">
    <source>
        <dbReference type="Proteomes" id="UP000595636"/>
    </source>
</evidence>
<feature type="region of interest" description="Disordered" evidence="1">
    <location>
        <begin position="535"/>
        <end position="554"/>
    </location>
</feature>
<dbReference type="InterPro" id="IPR024983">
    <property type="entry name" value="CHAT_dom"/>
</dbReference>
<reference evidence="3 4" key="1">
    <citation type="submission" date="2020-12" db="EMBL/GenBank/DDBJ databases">
        <title>A novel species.</title>
        <authorList>
            <person name="Li K."/>
        </authorList>
    </citation>
    <scope>NUCLEOTIDE SEQUENCE [LARGE SCALE GENOMIC DNA]</scope>
    <source>
        <strain evidence="3 4">ZYC-3</strain>
    </source>
</reference>
<evidence type="ECO:0000313" key="3">
    <source>
        <dbReference type="EMBL" id="QQM41516.1"/>
    </source>
</evidence>
<accession>A0A7T7I5X7</accession>
<name>A0A7T7I5X7_9ACTN</name>